<evidence type="ECO:0000313" key="4">
    <source>
        <dbReference type="Proteomes" id="UP000223913"/>
    </source>
</evidence>
<keyword evidence="4" id="KW-1185">Reference proteome</keyword>
<keyword evidence="1" id="KW-1133">Transmembrane helix</keyword>
<proteinExistence type="predicted"/>
<organism evidence="3 4">
    <name type="scientific">Flavilitoribacter nigricans (strain ATCC 23147 / DSM 23189 / NBRC 102662 / NCIMB 1420 / SS-2)</name>
    <name type="common">Lewinella nigricans</name>
    <dbReference type="NCBI Taxonomy" id="1122177"/>
    <lineage>
        <taxon>Bacteria</taxon>
        <taxon>Pseudomonadati</taxon>
        <taxon>Bacteroidota</taxon>
        <taxon>Saprospiria</taxon>
        <taxon>Saprospirales</taxon>
        <taxon>Lewinellaceae</taxon>
        <taxon>Flavilitoribacter</taxon>
    </lineage>
</organism>
<accession>A0A2D0NER0</accession>
<comment type="caution">
    <text evidence="3">The sequence shown here is derived from an EMBL/GenBank/DDBJ whole genome shotgun (WGS) entry which is preliminary data.</text>
</comment>
<feature type="transmembrane region" description="Helical" evidence="1">
    <location>
        <begin position="175"/>
        <end position="193"/>
    </location>
</feature>
<dbReference type="OrthoDB" id="979566at2"/>
<keyword evidence="1" id="KW-0472">Membrane</keyword>
<evidence type="ECO:0000313" key="3">
    <source>
        <dbReference type="EMBL" id="PHN07004.1"/>
    </source>
</evidence>
<dbReference type="Proteomes" id="UP000223913">
    <property type="component" value="Unassembled WGS sequence"/>
</dbReference>
<dbReference type="AlphaFoldDB" id="A0A2D0NER0"/>
<evidence type="ECO:0000256" key="1">
    <source>
        <dbReference type="SAM" id="Phobius"/>
    </source>
</evidence>
<dbReference type="InterPro" id="IPR024478">
    <property type="entry name" value="HlyB_4HB_MCP"/>
</dbReference>
<sequence>MTVFNKIKWVLGILLVFVLVVATNLIDRDNFRRITDSVVSIYEDRLVAKDLIFEFSLLVQEKEIAWRTTNTNFFTSRNPAVNQEISALMARYLETELTPTEARIFDDLQTNLKALEALPGFRSVGSTGPPDAVEDALRHVKQNLHDLSKLQLEEGKRQLAISEQAMATVELFTRLEVYFLILLAVLIQIIILYKPKDVATADD</sequence>
<dbReference type="EMBL" id="PDUD01000012">
    <property type="protein sequence ID" value="PHN07004.1"/>
    <property type="molecule type" value="Genomic_DNA"/>
</dbReference>
<keyword evidence="1" id="KW-0812">Transmembrane</keyword>
<protein>
    <submittedName>
        <fullName evidence="3">Chemotaxis protein</fullName>
    </submittedName>
</protein>
<dbReference type="RefSeq" id="WP_099149612.1">
    <property type="nucleotide sequence ID" value="NZ_PDUD01000012.1"/>
</dbReference>
<reference evidence="3 4" key="1">
    <citation type="submission" date="2017-10" db="EMBL/GenBank/DDBJ databases">
        <title>The draft genome sequence of Lewinella nigricans NBRC 102662.</title>
        <authorList>
            <person name="Wang K."/>
        </authorList>
    </citation>
    <scope>NUCLEOTIDE SEQUENCE [LARGE SCALE GENOMIC DNA]</scope>
    <source>
        <strain evidence="3 4">NBRC 102662</strain>
    </source>
</reference>
<feature type="domain" description="Chemotaxis methyl-accepting receptor HlyB-like 4HB MCP" evidence="2">
    <location>
        <begin position="1"/>
        <end position="115"/>
    </location>
</feature>
<name>A0A2D0NER0_FLAN2</name>
<gene>
    <name evidence="3" type="ORF">CRP01_08575</name>
</gene>
<dbReference type="Pfam" id="PF12729">
    <property type="entry name" value="4HB_MCP_1"/>
    <property type="match status" value="1"/>
</dbReference>
<feature type="transmembrane region" description="Helical" evidence="1">
    <location>
        <begin position="6"/>
        <end position="26"/>
    </location>
</feature>
<evidence type="ECO:0000259" key="2">
    <source>
        <dbReference type="Pfam" id="PF12729"/>
    </source>
</evidence>